<evidence type="ECO:0000256" key="1">
    <source>
        <dbReference type="SAM" id="MobiDB-lite"/>
    </source>
</evidence>
<evidence type="ECO:0000313" key="3">
    <source>
        <dbReference type="Proteomes" id="UP000006591"/>
    </source>
</evidence>
<keyword evidence="3" id="KW-1185">Reference proteome</keyword>
<organism evidence="2">
    <name type="scientific">Oryza nivara</name>
    <name type="common">Indian wild rice</name>
    <name type="synonym">Oryza sativa f. spontanea</name>
    <dbReference type="NCBI Taxonomy" id="4536"/>
    <lineage>
        <taxon>Eukaryota</taxon>
        <taxon>Viridiplantae</taxon>
        <taxon>Streptophyta</taxon>
        <taxon>Embryophyta</taxon>
        <taxon>Tracheophyta</taxon>
        <taxon>Spermatophyta</taxon>
        <taxon>Magnoliopsida</taxon>
        <taxon>Liliopsida</taxon>
        <taxon>Poales</taxon>
        <taxon>Poaceae</taxon>
        <taxon>BOP clade</taxon>
        <taxon>Oryzoideae</taxon>
        <taxon>Oryzeae</taxon>
        <taxon>Oryzinae</taxon>
        <taxon>Oryza</taxon>
    </lineage>
</organism>
<name>A0A0E0J9H7_ORYNI</name>
<dbReference type="Proteomes" id="UP000006591">
    <property type="component" value="Chromosome 12"/>
</dbReference>
<dbReference type="EnsemblPlants" id="ONIVA12G09710.1">
    <property type="protein sequence ID" value="ONIVA12G09710.1"/>
    <property type="gene ID" value="ONIVA12G09710"/>
</dbReference>
<reference evidence="2" key="2">
    <citation type="submission" date="2018-04" db="EMBL/GenBank/DDBJ databases">
        <title>OnivRS2 (Oryza nivara Reference Sequence Version 2).</title>
        <authorList>
            <person name="Zhang J."/>
            <person name="Kudrna D."/>
            <person name="Lee S."/>
            <person name="Talag J."/>
            <person name="Rajasekar S."/>
            <person name="Welchert J."/>
            <person name="Hsing Y.-I."/>
            <person name="Wing R.A."/>
        </authorList>
    </citation>
    <scope>NUCLEOTIDE SEQUENCE [LARGE SCALE GENOMIC DNA]</scope>
    <source>
        <strain evidence="2">SL10</strain>
    </source>
</reference>
<accession>A0A0E0J9H7</accession>
<evidence type="ECO:0000313" key="2">
    <source>
        <dbReference type="EnsemblPlants" id="ONIVA12G09710.1"/>
    </source>
</evidence>
<feature type="region of interest" description="Disordered" evidence="1">
    <location>
        <begin position="1"/>
        <end position="27"/>
    </location>
</feature>
<dbReference type="Gramene" id="ONIVA12G09710.1">
    <property type="protein sequence ID" value="ONIVA12G09710.1"/>
    <property type="gene ID" value="ONIVA12G09710"/>
</dbReference>
<proteinExistence type="predicted"/>
<dbReference type="HOGENOM" id="CLU_2908004_0_0_1"/>
<reference evidence="2" key="1">
    <citation type="submission" date="2015-04" db="UniProtKB">
        <authorList>
            <consortium name="EnsemblPlants"/>
        </authorList>
    </citation>
    <scope>IDENTIFICATION</scope>
    <source>
        <strain evidence="2">SL10</strain>
    </source>
</reference>
<protein>
    <submittedName>
        <fullName evidence="2">Uncharacterized protein</fullName>
    </submittedName>
</protein>
<dbReference type="AlphaFoldDB" id="A0A0E0J9H7"/>
<sequence length="62" mass="6905">MAAVEGRRGSRGGNGGEREEAAVAGRRATMELCSRTKEELNFGMDKMEKKMRTENLLRDQST</sequence>